<accession>A0A183IAJ1</accession>
<proteinExistence type="predicted"/>
<feature type="domain" description="VWFD" evidence="6">
    <location>
        <begin position="96"/>
        <end position="195"/>
    </location>
</feature>
<protein>
    <submittedName>
        <fullName evidence="9">AMOP domain protein</fullName>
    </submittedName>
</protein>
<evidence type="ECO:0000313" key="7">
    <source>
        <dbReference type="EMBL" id="VDO86154.1"/>
    </source>
</evidence>
<dbReference type="AlphaFoldDB" id="A0A183IAJ1"/>
<dbReference type="InterPro" id="IPR051495">
    <property type="entry name" value="Epithelial_Barrier/Signaling"/>
</dbReference>
<reference evidence="7 8" key="2">
    <citation type="submission" date="2018-11" db="EMBL/GenBank/DDBJ databases">
        <authorList>
            <consortium name="Pathogen Informatics"/>
        </authorList>
    </citation>
    <scope>NUCLEOTIDE SEQUENCE [LARGE SCALE GENOMIC DNA]</scope>
</reference>
<dbReference type="InterPro" id="IPR001846">
    <property type="entry name" value="VWF_type-D"/>
</dbReference>
<comment type="subcellular location">
    <subcellularLocation>
        <location evidence="1">Membrane</location>
    </subcellularLocation>
</comment>
<keyword evidence="4" id="KW-0472">Membrane</keyword>
<dbReference type="OrthoDB" id="5785965at2759"/>
<evidence type="ECO:0000259" key="6">
    <source>
        <dbReference type="PROSITE" id="PS51233"/>
    </source>
</evidence>
<dbReference type="Proteomes" id="UP000270296">
    <property type="component" value="Unassembled WGS sequence"/>
</dbReference>
<evidence type="ECO:0000313" key="8">
    <source>
        <dbReference type="Proteomes" id="UP000270296"/>
    </source>
</evidence>
<dbReference type="GO" id="GO:0016020">
    <property type="term" value="C:membrane"/>
    <property type="evidence" value="ECO:0007669"/>
    <property type="project" value="UniProtKB-SubCell"/>
</dbReference>
<dbReference type="WBParaSite" id="SBAD_0000065801-mRNA-1">
    <property type="protein sequence ID" value="SBAD_0000065801-mRNA-1"/>
    <property type="gene ID" value="SBAD_0000065801"/>
</dbReference>
<feature type="domain" description="AMOP" evidence="5">
    <location>
        <begin position="1"/>
        <end position="84"/>
    </location>
</feature>
<dbReference type="Pfam" id="PF00094">
    <property type="entry name" value="VWD"/>
    <property type="match status" value="1"/>
</dbReference>
<dbReference type="Pfam" id="PF03782">
    <property type="entry name" value="AMOP"/>
    <property type="match status" value="1"/>
</dbReference>
<keyword evidence="2" id="KW-0812">Transmembrane</keyword>
<evidence type="ECO:0000256" key="4">
    <source>
        <dbReference type="ARBA" id="ARBA00023136"/>
    </source>
</evidence>
<keyword evidence="8" id="KW-1185">Reference proteome</keyword>
<keyword evidence="3" id="KW-1133">Transmembrane helix</keyword>
<dbReference type="PROSITE" id="PS50856">
    <property type="entry name" value="AMOP"/>
    <property type="match status" value="1"/>
</dbReference>
<dbReference type="EMBL" id="UZAM01002407">
    <property type="protein sequence ID" value="VDO86154.1"/>
    <property type="molecule type" value="Genomic_DNA"/>
</dbReference>
<name>A0A183IAJ1_9BILA</name>
<organism evidence="9">
    <name type="scientific">Soboliphyme baturini</name>
    <dbReference type="NCBI Taxonomy" id="241478"/>
    <lineage>
        <taxon>Eukaryota</taxon>
        <taxon>Metazoa</taxon>
        <taxon>Ecdysozoa</taxon>
        <taxon>Nematoda</taxon>
        <taxon>Enoplea</taxon>
        <taxon>Dorylaimia</taxon>
        <taxon>Dioctophymatida</taxon>
        <taxon>Dioctophymatoidea</taxon>
        <taxon>Soboliphymatidae</taxon>
        <taxon>Soboliphyme</taxon>
    </lineage>
</organism>
<dbReference type="PANTHER" id="PTHR13802:SF52">
    <property type="entry name" value="MUCIN-4"/>
    <property type="match status" value="1"/>
</dbReference>
<gene>
    <name evidence="7" type="ORF">SBAD_LOCUS635</name>
</gene>
<reference evidence="9" key="1">
    <citation type="submission" date="2016-06" db="UniProtKB">
        <authorList>
            <consortium name="WormBaseParasite"/>
        </authorList>
    </citation>
    <scope>IDENTIFICATION</scope>
</reference>
<evidence type="ECO:0000256" key="1">
    <source>
        <dbReference type="ARBA" id="ARBA00004370"/>
    </source>
</evidence>
<evidence type="ECO:0000256" key="3">
    <source>
        <dbReference type="ARBA" id="ARBA00022989"/>
    </source>
</evidence>
<dbReference type="PANTHER" id="PTHR13802">
    <property type="entry name" value="MUCIN 4-RELATED"/>
    <property type="match status" value="1"/>
</dbReference>
<sequence length="195" mass="22540">MTGATQVCCYDFAGWLMFSQDFDYTEDYVKYYAAGVAYRADPWGAYMYKKPPNVPSWSNFYNDLLPYDVCCRWAKHCEFYYWRRPTSSCQGYLPSRIGTIYGSGHVITFDGTKYDFHGSGDYVLIVLKSPNIDLSVQIRMETIPKSKSIFILVSVVTGVAVQDTGSSVIQVLARKEHKRWRYRTDIFADSLQYFL</sequence>
<dbReference type="InterPro" id="IPR005533">
    <property type="entry name" value="AMOP_dom"/>
</dbReference>
<evidence type="ECO:0000256" key="2">
    <source>
        <dbReference type="ARBA" id="ARBA00022692"/>
    </source>
</evidence>
<dbReference type="PROSITE" id="PS51233">
    <property type="entry name" value="VWFD"/>
    <property type="match status" value="1"/>
</dbReference>
<evidence type="ECO:0000259" key="5">
    <source>
        <dbReference type="PROSITE" id="PS50856"/>
    </source>
</evidence>
<evidence type="ECO:0000313" key="9">
    <source>
        <dbReference type="WBParaSite" id="SBAD_0000065801-mRNA-1"/>
    </source>
</evidence>